<protein>
    <submittedName>
        <fullName evidence="7">O-Antigen ligase</fullName>
    </submittedName>
</protein>
<name>A0A5C6DE59_9BACT</name>
<dbReference type="EMBL" id="SJPV01000007">
    <property type="protein sequence ID" value="TWU34938.1"/>
    <property type="molecule type" value="Genomic_DNA"/>
</dbReference>
<evidence type="ECO:0000259" key="6">
    <source>
        <dbReference type="Pfam" id="PF04932"/>
    </source>
</evidence>
<evidence type="ECO:0000256" key="3">
    <source>
        <dbReference type="ARBA" id="ARBA00022989"/>
    </source>
</evidence>
<feature type="transmembrane region" description="Helical" evidence="5">
    <location>
        <begin position="224"/>
        <end position="241"/>
    </location>
</feature>
<evidence type="ECO:0000313" key="8">
    <source>
        <dbReference type="Proteomes" id="UP000319143"/>
    </source>
</evidence>
<gene>
    <name evidence="7" type="ORF">Poly41_40820</name>
</gene>
<reference evidence="7 8" key="1">
    <citation type="submission" date="2019-02" db="EMBL/GenBank/DDBJ databases">
        <title>Deep-cultivation of Planctomycetes and their phenomic and genomic characterization uncovers novel biology.</title>
        <authorList>
            <person name="Wiegand S."/>
            <person name="Jogler M."/>
            <person name="Boedeker C."/>
            <person name="Pinto D."/>
            <person name="Vollmers J."/>
            <person name="Rivas-Marin E."/>
            <person name="Kohn T."/>
            <person name="Peeters S.H."/>
            <person name="Heuer A."/>
            <person name="Rast P."/>
            <person name="Oberbeckmann S."/>
            <person name="Bunk B."/>
            <person name="Jeske O."/>
            <person name="Meyerdierks A."/>
            <person name="Storesund J.E."/>
            <person name="Kallscheuer N."/>
            <person name="Luecker S."/>
            <person name="Lage O.M."/>
            <person name="Pohl T."/>
            <person name="Merkel B.J."/>
            <person name="Hornburger P."/>
            <person name="Mueller R.-W."/>
            <person name="Bruemmer F."/>
            <person name="Labrenz M."/>
            <person name="Spormann A.M."/>
            <person name="Op Den Camp H."/>
            <person name="Overmann J."/>
            <person name="Amann R."/>
            <person name="Jetten M.S.M."/>
            <person name="Mascher T."/>
            <person name="Medema M.H."/>
            <person name="Devos D.P."/>
            <person name="Kaster A.-K."/>
            <person name="Ovreas L."/>
            <person name="Rohde M."/>
            <person name="Galperin M.Y."/>
            <person name="Jogler C."/>
        </authorList>
    </citation>
    <scope>NUCLEOTIDE SEQUENCE [LARGE SCALE GENOMIC DNA]</scope>
    <source>
        <strain evidence="7 8">Poly41</strain>
    </source>
</reference>
<keyword evidence="7" id="KW-0436">Ligase</keyword>
<evidence type="ECO:0000256" key="5">
    <source>
        <dbReference type="SAM" id="Phobius"/>
    </source>
</evidence>
<feature type="transmembrane region" description="Helical" evidence="5">
    <location>
        <begin position="391"/>
        <end position="411"/>
    </location>
</feature>
<feature type="transmembrane region" description="Helical" evidence="5">
    <location>
        <begin position="200"/>
        <end position="219"/>
    </location>
</feature>
<comment type="caution">
    <text evidence="7">The sequence shown here is derived from an EMBL/GenBank/DDBJ whole genome shotgun (WGS) entry which is preliminary data.</text>
</comment>
<dbReference type="AlphaFoldDB" id="A0A5C6DE59"/>
<dbReference type="PANTHER" id="PTHR37422:SF13">
    <property type="entry name" value="LIPOPOLYSACCHARIDE BIOSYNTHESIS PROTEIN PA4999-RELATED"/>
    <property type="match status" value="1"/>
</dbReference>
<feature type="transmembrane region" description="Helical" evidence="5">
    <location>
        <begin position="89"/>
        <end position="110"/>
    </location>
</feature>
<dbReference type="GO" id="GO:0016874">
    <property type="term" value="F:ligase activity"/>
    <property type="evidence" value="ECO:0007669"/>
    <property type="project" value="UniProtKB-KW"/>
</dbReference>
<feature type="transmembrane region" description="Helical" evidence="5">
    <location>
        <begin position="247"/>
        <end position="264"/>
    </location>
</feature>
<dbReference type="GO" id="GO:0016020">
    <property type="term" value="C:membrane"/>
    <property type="evidence" value="ECO:0007669"/>
    <property type="project" value="UniProtKB-SubCell"/>
</dbReference>
<evidence type="ECO:0000313" key="7">
    <source>
        <dbReference type="EMBL" id="TWU34938.1"/>
    </source>
</evidence>
<dbReference type="InterPro" id="IPR007016">
    <property type="entry name" value="O-antigen_ligase-rel_domated"/>
</dbReference>
<comment type="subcellular location">
    <subcellularLocation>
        <location evidence="1">Membrane</location>
        <topology evidence="1">Multi-pass membrane protein</topology>
    </subcellularLocation>
</comment>
<keyword evidence="3 5" id="KW-1133">Transmembrane helix</keyword>
<evidence type="ECO:0000256" key="4">
    <source>
        <dbReference type="ARBA" id="ARBA00023136"/>
    </source>
</evidence>
<feature type="transmembrane region" description="Helical" evidence="5">
    <location>
        <begin position="116"/>
        <end position="136"/>
    </location>
</feature>
<evidence type="ECO:0000256" key="1">
    <source>
        <dbReference type="ARBA" id="ARBA00004141"/>
    </source>
</evidence>
<feature type="transmembrane region" description="Helical" evidence="5">
    <location>
        <begin position="423"/>
        <end position="439"/>
    </location>
</feature>
<evidence type="ECO:0000256" key="2">
    <source>
        <dbReference type="ARBA" id="ARBA00022692"/>
    </source>
</evidence>
<organism evidence="7 8">
    <name type="scientific">Novipirellula artificiosorum</name>
    <dbReference type="NCBI Taxonomy" id="2528016"/>
    <lineage>
        <taxon>Bacteria</taxon>
        <taxon>Pseudomonadati</taxon>
        <taxon>Planctomycetota</taxon>
        <taxon>Planctomycetia</taxon>
        <taxon>Pirellulales</taxon>
        <taxon>Pirellulaceae</taxon>
        <taxon>Novipirellula</taxon>
    </lineage>
</organism>
<feature type="transmembrane region" description="Helical" evidence="5">
    <location>
        <begin position="271"/>
        <end position="291"/>
    </location>
</feature>
<keyword evidence="2 5" id="KW-0812">Transmembrane</keyword>
<dbReference type="Pfam" id="PF04932">
    <property type="entry name" value="Wzy_C"/>
    <property type="match status" value="1"/>
</dbReference>
<accession>A0A5C6DE59</accession>
<dbReference type="InterPro" id="IPR051533">
    <property type="entry name" value="WaaL-like"/>
</dbReference>
<keyword evidence="8" id="KW-1185">Reference proteome</keyword>
<feature type="transmembrane region" description="Helical" evidence="5">
    <location>
        <begin position="55"/>
        <end position="77"/>
    </location>
</feature>
<dbReference type="PANTHER" id="PTHR37422">
    <property type="entry name" value="TEICHURONIC ACID BIOSYNTHESIS PROTEIN TUAE"/>
    <property type="match status" value="1"/>
</dbReference>
<dbReference type="RefSeq" id="WP_146528365.1">
    <property type="nucleotide sequence ID" value="NZ_SJPV01000007.1"/>
</dbReference>
<feature type="transmembrane region" description="Helical" evidence="5">
    <location>
        <begin position="145"/>
        <end position="168"/>
    </location>
</feature>
<proteinExistence type="predicted"/>
<feature type="transmembrane region" description="Helical" evidence="5">
    <location>
        <begin position="356"/>
        <end position="379"/>
    </location>
</feature>
<dbReference type="Proteomes" id="UP000319143">
    <property type="component" value="Unassembled WGS sequence"/>
</dbReference>
<sequence>MLSCSRSSTVGLDVPRCPAAAELSWLERVAVLAIAVEIPLGIDKYYAYHEQDAEFGAVAGLGISLTSFALIFLYVRWFADASLHRRRMFFRPLFGVPMLIYLVVTLLSALSAVKPILSLFDFALLFHAYALFIFLANRIQTRQDIVFCIVALATAIVVQVLLMFYAVALGLDGDRTYLGPLLIQVWEGKRYAGSMHAPNLAGSTLAAIWLPVSASLLFLRNRRVWWFVLAATMMGLVGILMTQSRGAVLTTFIGVVVITAGLMSRRWVPRWAPVLAVLCCFVSLYPLFHFYQNRLSVDDGGSAASRKHLSLIALEAISQRPIMGYGAGNCHLACRDFADQAEYRAEWYYTTHCKYLLVWVETGIVGLLAFLMILATGFWQGVNVWRSRDPIFSVLGLAVIASIVGGMLHMAVDLFNSRAQVQILWFLLGLNAATFKILYPNRFAQLSRSAPFSATRLATRLESCSVPSTGSS</sequence>
<keyword evidence="4 5" id="KW-0472">Membrane</keyword>
<dbReference type="OrthoDB" id="9806320at2"/>
<feature type="domain" description="O-antigen ligase-related" evidence="6">
    <location>
        <begin position="231"/>
        <end position="371"/>
    </location>
</feature>